<organism evidence="2 3">
    <name type="scientific">Ilumatobacter coccineus (strain NBRC 103263 / KCTC 29153 / YM16-304)</name>
    <dbReference type="NCBI Taxonomy" id="1313172"/>
    <lineage>
        <taxon>Bacteria</taxon>
        <taxon>Bacillati</taxon>
        <taxon>Actinomycetota</taxon>
        <taxon>Acidimicrobiia</taxon>
        <taxon>Acidimicrobiales</taxon>
        <taxon>Ilumatobacteraceae</taxon>
        <taxon>Ilumatobacter</taxon>
    </lineage>
</organism>
<dbReference type="RefSeq" id="WP_015439723.1">
    <property type="nucleotide sequence ID" value="NC_020520.1"/>
</dbReference>
<keyword evidence="3" id="KW-1185">Reference proteome</keyword>
<reference evidence="2 3" key="1">
    <citation type="journal article" date="2013" name="Int. J. Syst. Evol. Microbiol.">
        <title>Ilumatobacter nonamiense sp. nov. and Ilumatobacter coccineum sp. nov., isolated from seashore sand.</title>
        <authorList>
            <person name="Matsumoto A."/>
            <person name="Kasai H."/>
            <person name="Matsuo Y."/>
            <person name="Shizuri Y."/>
            <person name="Ichikawa N."/>
            <person name="Fujita N."/>
            <person name="Omura S."/>
            <person name="Takahashi Y."/>
        </authorList>
    </citation>
    <scope>NUCLEOTIDE SEQUENCE [LARGE SCALE GENOMIC DNA]</scope>
    <source>
        <strain evidence="3">NBRC 103263 / KCTC 29153 / YM16-304</strain>
    </source>
</reference>
<dbReference type="InterPro" id="IPR029756">
    <property type="entry name" value="MTH1187/YkoF-like"/>
</dbReference>
<protein>
    <recommendedName>
        <fullName evidence="1">Thiamine-binding protein domain-containing protein</fullName>
    </recommendedName>
</protein>
<feature type="domain" description="Thiamine-binding protein" evidence="1">
    <location>
        <begin position="8"/>
        <end position="73"/>
    </location>
</feature>
<dbReference type="KEGG" id="aym:YM304_01610"/>
<evidence type="ECO:0000313" key="2">
    <source>
        <dbReference type="EMBL" id="BAN00475.1"/>
    </source>
</evidence>
<dbReference type="Proteomes" id="UP000011863">
    <property type="component" value="Chromosome"/>
</dbReference>
<accession>A0A6C7E5F0</accession>
<dbReference type="AlphaFoldDB" id="A0A6C7E5F0"/>
<dbReference type="Pfam" id="PF01910">
    <property type="entry name" value="Thiamine_BP"/>
    <property type="match status" value="1"/>
</dbReference>
<name>A0A6C7E5F0_ILUCY</name>
<dbReference type="EMBL" id="AP012057">
    <property type="protein sequence ID" value="BAN00475.1"/>
    <property type="molecule type" value="Genomic_DNA"/>
</dbReference>
<gene>
    <name evidence="2" type="ORF">YM304_01610</name>
</gene>
<dbReference type="SUPFAM" id="SSF89957">
    <property type="entry name" value="MTH1187/YkoF-like"/>
    <property type="match status" value="1"/>
</dbReference>
<sequence>MSNARLEVLVEPFKENEPGPHVDAAVAAIEAAGLTADMGPFATTAEGDVDAVVAAASTLLRASLDAGATAIQFRLERCD</sequence>
<dbReference type="InterPro" id="IPR002767">
    <property type="entry name" value="Thiamine_BP"/>
</dbReference>
<evidence type="ECO:0000313" key="3">
    <source>
        <dbReference type="Proteomes" id="UP000011863"/>
    </source>
</evidence>
<evidence type="ECO:0000259" key="1">
    <source>
        <dbReference type="Pfam" id="PF01910"/>
    </source>
</evidence>
<dbReference type="Gene3D" id="3.30.70.930">
    <property type="match status" value="1"/>
</dbReference>
<proteinExistence type="predicted"/>